<dbReference type="InterPro" id="IPR031471">
    <property type="entry name" value="BptA"/>
</dbReference>
<geneLocation type="plasmid" evidence="6">
    <name>unnamed</name>
</geneLocation>
<proteinExistence type="inferred from homology"/>
<organism evidence="6">
    <name type="scientific">Borrelia nietonii YOR</name>
    <dbReference type="NCBI Taxonomy" id="1293576"/>
    <lineage>
        <taxon>Bacteria</taxon>
        <taxon>Pseudomonadati</taxon>
        <taxon>Spirochaetota</taxon>
        <taxon>Spirochaetia</taxon>
        <taxon>Spirochaetales</taxon>
        <taxon>Borreliaceae</taxon>
        <taxon>Borrelia</taxon>
        <taxon>Borrelia nietonii</taxon>
    </lineage>
</organism>
<evidence type="ECO:0000313" key="6">
    <source>
        <dbReference type="EMBL" id="AHH04050.1"/>
    </source>
</evidence>
<dbReference type="HOGENOM" id="CLU_1369891_0_0_12"/>
<keyword evidence="6" id="KW-0614">Plasmid</keyword>
<dbReference type="AlphaFoldDB" id="W5SAU5"/>
<keyword evidence="5" id="KW-0472">Membrane</keyword>
<evidence type="ECO:0000256" key="4">
    <source>
        <dbReference type="ARBA" id="ARBA00031297"/>
    </source>
</evidence>
<evidence type="ECO:0000256" key="1">
    <source>
        <dbReference type="ARBA" id="ARBA00010700"/>
    </source>
</evidence>
<keyword evidence="5" id="KW-0812">Transmembrane</keyword>
<dbReference type="Pfam" id="PF17044">
    <property type="entry name" value="BPTA"/>
    <property type="match status" value="1"/>
</dbReference>
<feature type="transmembrane region" description="Helical" evidence="5">
    <location>
        <begin position="21"/>
        <end position="39"/>
    </location>
</feature>
<evidence type="ECO:0000256" key="2">
    <source>
        <dbReference type="ARBA" id="ARBA00018692"/>
    </source>
</evidence>
<accession>W5SAU5</accession>
<evidence type="ECO:0000256" key="3">
    <source>
        <dbReference type="ARBA" id="ARBA00023026"/>
    </source>
</evidence>
<keyword evidence="5" id="KW-1133">Transmembrane helix</keyword>
<reference evidence="6" key="1">
    <citation type="submission" date="2013-02" db="EMBL/GenBank/DDBJ databases">
        <title>Comparative genomics of Borrelia species.</title>
        <authorList>
            <person name="Schwan T.G."/>
            <person name="Raffel S.J."/>
            <person name="Porcella S.F."/>
        </authorList>
    </citation>
    <scope>NUCLEOTIDE SEQUENCE</scope>
    <source>
        <strain evidence="6">YOR</strain>
        <plasmid evidence="6">unnamed</plasmid>
    </source>
</reference>
<name>W5SAU5_9SPIR</name>
<keyword evidence="3" id="KW-0843">Virulence</keyword>
<dbReference type="EMBL" id="CP004154">
    <property type="protein sequence ID" value="AHH04050.1"/>
    <property type="molecule type" value="Genomic_DNA"/>
</dbReference>
<gene>
    <name evidence="6" type="ORF">BHY_1099</name>
</gene>
<comment type="similarity">
    <text evidence="1">Belongs to the BptA family.</text>
</comment>
<evidence type="ECO:0000256" key="5">
    <source>
        <dbReference type="SAM" id="Phobius"/>
    </source>
</evidence>
<protein>
    <recommendedName>
        <fullName evidence="2">Protein BptA</fullName>
    </recommendedName>
    <alternativeName>
        <fullName evidence="4">Borrelial persistence in ticks protein A</fullName>
    </alternativeName>
</protein>
<sequence>MLFEVVIFKEAYMFTQVIARVLMYFQFYVLGVFLLGAELESSCESKYFCSKRYSEEFKSGSIRRISFRRGDLSKSYREEIKTMHNEEYRKAIEEGYPSYYLELEIVGEPRAINFKRVVFDGVEAEVSIFDLYEPSVQLAEIKDFQMGEPDVNKRFLNLIFPIPVHNTFTIVLKKRFIDKLKKRDKIKITLTSHYDKEFVLETYNFIKKYGF</sequence>